<feature type="region of interest" description="Disordered" evidence="1">
    <location>
        <begin position="133"/>
        <end position="153"/>
    </location>
</feature>
<accession>A0A177DE54</accession>
<dbReference type="AlphaFoldDB" id="A0A177DE54"/>
<dbReference type="EMBL" id="KV441486">
    <property type="protein sequence ID" value="OAG17430.1"/>
    <property type="molecule type" value="Genomic_DNA"/>
</dbReference>
<feature type="chain" id="PRO_5040669889" description="Small secreted protein" evidence="2">
    <location>
        <begin position="20"/>
        <end position="153"/>
    </location>
</feature>
<keyword evidence="5" id="KW-1185">Reference proteome</keyword>
<dbReference type="Proteomes" id="UP000291422">
    <property type="component" value="Unassembled WGS sequence"/>
</dbReference>
<evidence type="ECO:0000313" key="6">
    <source>
        <dbReference type="Proteomes" id="UP000291422"/>
    </source>
</evidence>
<feature type="signal peptide" evidence="2">
    <location>
        <begin position="1"/>
        <end position="19"/>
    </location>
</feature>
<keyword evidence="2" id="KW-0732">Signal</keyword>
<dbReference type="KEGG" id="aalt:CC77DRAFT_1097278"/>
<dbReference type="RefSeq" id="XP_018382851.1">
    <property type="nucleotide sequence ID" value="XM_018529883.1"/>
</dbReference>
<reference evidence="6" key="2">
    <citation type="journal article" date="2019" name="bioRxiv">
        <title>Genomics, evolutionary history and diagnostics of the Alternaria alternata species group including apple and Asian pear pathotypes.</title>
        <authorList>
            <person name="Armitage A.D."/>
            <person name="Cockerton H.M."/>
            <person name="Sreenivasaprasad S."/>
            <person name="Woodhall J.W."/>
            <person name="Lane C.R."/>
            <person name="Harrison R.J."/>
            <person name="Clarkson J.P."/>
        </authorList>
    </citation>
    <scope>NUCLEOTIDE SEQUENCE [LARGE SCALE GENOMIC DNA]</scope>
    <source>
        <strain evidence="6">FERA 1177</strain>
    </source>
</reference>
<sequence length="153" mass="16392">MSFLKFLFVTVLALATAIAAPSPHIGMVNNDDVRDVGAVYSQPGYASKPEFLLMDKKIPKCNPLDDNNIWSIMICVESIECDFWKDTGCGSTSGEQAVFTVGCGDVHDVPPALASKYGSYTCHSVDPNAPGFHGAVKLETTPHDPNNDLSGQV</sequence>
<name>A0A177DE54_ALTAL</name>
<evidence type="ECO:0000256" key="1">
    <source>
        <dbReference type="SAM" id="MobiDB-lite"/>
    </source>
</evidence>
<gene>
    <name evidence="4" type="ORF">AA0117_g4695</name>
    <name evidence="3" type="ORF">CC77DRAFT_1097278</name>
</gene>
<dbReference type="GeneID" id="29115477"/>
<evidence type="ECO:0008006" key="7">
    <source>
        <dbReference type="Google" id="ProtNLM"/>
    </source>
</evidence>
<evidence type="ECO:0000313" key="5">
    <source>
        <dbReference type="Proteomes" id="UP000077248"/>
    </source>
</evidence>
<proteinExistence type="predicted"/>
<evidence type="ECO:0000313" key="3">
    <source>
        <dbReference type="EMBL" id="OAG17430.1"/>
    </source>
</evidence>
<organism evidence="3 5">
    <name type="scientific">Alternaria alternata</name>
    <name type="common">Alternaria rot fungus</name>
    <name type="synonym">Torula alternata</name>
    <dbReference type="NCBI Taxonomy" id="5599"/>
    <lineage>
        <taxon>Eukaryota</taxon>
        <taxon>Fungi</taxon>
        <taxon>Dikarya</taxon>
        <taxon>Ascomycota</taxon>
        <taxon>Pezizomycotina</taxon>
        <taxon>Dothideomycetes</taxon>
        <taxon>Pleosporomycetidae</taxon>
        <taxon>Pleosporales</taxon>
        <taxon>Pleosporineae</taxon>
        <taxon>Pleosporaceae</taxon>
        <taxon>Alternaria</taxon>
        <taxon>Alternaria sect. Alternaria</taxon>
        <taxon>Alternaria alternata complex</taxon>
    </lineage>
</organism>
<reference evidence="4" key="3">
    <citation type="journal article" date="2019" name="J. ISSAAS">
        <title>Genomics, evolutionary history and diagnostics of the Alternaria alternata species group including apple and Asian pear pathotypes.</title>
        <authorList>
            <person name="Armitage A.D."/>
            <person name="Cockerton H.M."/>
            <person name="Sreenivasaprasad S."/>
            <person name="Woodhall J."/>
            <person name="Lane C."/>
            <person name="Harrison R.J."/>
            <person name="Clarkson J.P."/>
        </authorList>
    </citation>
    <scope>NUCLEOTIDE SEQUENCE</scope>
    <source>
        <strain evidence="4">FERA 1177</strain>
    </source>
</reference>
<evidence type="ECO:0000256" key="2">
    <source>
        <dbReference type="SAM" id="SignalP"/>
    </source>
</evidence>
<evidence type="ECO:0000313" key="4">
    <source>
        <dbReference type="EMBL" id="RYN77980.1"/>
    </source>
</evidence>
<dbReference type="VEuPathDB" id="FungiDB:CC77DRAFT_1097278"/>
<protein>
    <recommendedName>
        <fullName evidence="7">Small secreted protein</fullName>
    </recommendedName>
</protein>
<dbReference type="EMBL" id="PDXD01000008">
    <property type="protein sequence ID" value="RYN77980.1"/>
    <property type="molecule type" value="Genomic_DNA"/>
</dbReference>
<reference evidence="3 5" key="1">
    <citation type="submission" date="2016-05" db="EMBL/GenBank/DDBJ databases">
        <title>Comparative analysis of secretome profiles of manganese(II)-oxidizing ascomycete fungi.</title>
        <authorList>
            <consortium name="DOE Joint Genome Institute"/>
            <person name="Zeiner C.A."/>
            <person name="Purvine S.O."/>
            <person name="Zink E.M."/>
            <person name="Wu S."/>
            <person name="Pasa-Tolic L."/>
            <person name="Chaput D.L."/>
            <person name="Haridas S."/>
            <person name="Grigoriev I.V."/>
            <person name="Santelli C.M."/>
            <person name="Hansel C.M."/>
        </authorList>
    </citation>
    <scope>NUCLEOTIDE SEQUENCE [LARGE SCALE GENOMIC DNA]</scope>
    <source>
        <strain evidence="3 5">SRC1lrK2f</strain>
    </source>
</reference>
<dbReference type="OMA" id="MICVESI"/>
<dbReference type="Proteomes" id="UP000077248">
    <property type="component" value="Unassembled WGS sequence"/>
</dbReference>